<evidence type="ECO:0000259" key="5">
    <source>
        <dbReference type="PROSITE" id="PS51935"/>
    </source>
</evidence>
<accession>A0A841DRS8</accession>
<dbReference type="RefSeq" id="WP_202887371.1">
    <property type="nucleotide sequence ID" value="NZ_BAAAVN010000006.1"/>
</dbReference>
<keyword evidence="4" id="KW-0788">Thiol protease</keyword>
<name>A0A841DRS8_9ACTN</name>
<evidence type="ECO:0000256" key="2">
    <source>
        <dbReference type="ARBA" id="ARBA00022670"/>
    </source>
</evidence>
<dbReference type="GO" id="GO:0008234">
    <property type="term" value="F:cysteine-type peptidase activity"/>
    <property type="evidence" value="ECO:0007669"/>
    <property type="project" value="UniProtKB-KW"/>
</dbReference>
<dbReference type="EMBL" id="JACHNF010000001">
    <property type="protein sequence ID" value="MBB5979615.1"/>
    <property type="molecule type" value="Genomic_DNA"/>
</dbReference>
<comment type="caution">
    <text evidence="6">The sequence shown here is derived from an EMBL/GenBank/DDBJ whole genome shotgun (WGS) entry which is preliminary data.</text>
</comment>
<keyword evidence="7" id="KW-1185">Reference proteome</keyword>
<dbReference type="PROSITE" id="PS51935">
    <property type="entry name" value="NLPC_P60"/>
    <property type="match status" value="1"/>
</dbReference>
<reference evidence="6 7" key="1">
    <citation type="submission" date="2020-08" db="EMBL/GenBank/DDBJ databases">
        <title>Sequencing the genomes of 1000 actinobacteria strains.</title>
        <authorList>
            <person name="Klenk H.-P."/>
        </authorList>
    </citation>
    <scope>NUCLEOTIDE SEQUENCE [LARGE SCALE GENOMIC DNA]</scope>
    <source>
        <strain evidence="6 7">DSM 17294</strain>
    </source>
</reference>
<gene>
    <name evidence="6" type="ORF">HDA44_002956</name>
</gene>
<evidence type="ECO:0000256" key="4">
    <source>
        <dbReference type="ARBA" id="ARBA00022807"/>
    </source>
</evidence>
<organism evidence="6 7">
    <name type="scientific">Kribbella solani</name>
    <dbReference type="NCBI Taxonomy" id="236067"/>
    <lineage>
        <taxon>Bacteria</taxon>
        <taxon>Bacillati</taxon>
        <taxon>Actinomycetota</taxon>
        <taxon>Actinomycetes</taxon>
        <taxon>Propionibacteriales</taxon>
        <taxon>Kribbellaceae</taxon>
        <taxon>Kribbella</taxon>
    </lineage>
</organism>
<keyword evidence="3 6" id="KW-0378">Hydrolase</keyword>
<dbReference type="Gene3D" id="3.90.1720.10">
    <property type="entry name" value="endopeptidase domain like (from Nostoc punctiforme)"/>
    <property type="match status" value="1"/>
</dbReference>
<evidence type="ECO:0000313" key="6">
    <source>
        <dbReference type="EMBL" id="MBB5979615.1"/>
    </source>
</evidence>
<feature type="domain" description="NlpC/P60" evidence="5">
    <location>
        <begin position="1"/>
        <end position="135"/>
    </location>
</feature>
<evidence type="ECO:0000313" key="7">
    <source>
        <dbReference type="Proteomes" id="UP000558997"/>
    </source>
</evidence>
<protein>
    <submittedName>
        <fullName evidence="6">Cell wall-associated NlpC family hydrolase</fullName>
    </submittedName>
</protein>
<proteinExistence type="inferred from homology"/>
<evidence type="ECO:0000256" key="1">
    <source>
        <dbReference type="ARBA" id="ARBA00007074"/>
    </source>
</evidence>
<dbReference type="InterPro" id="IPR000064">
    <property type="entry name" value="NLP_P60_dom"/>
</dbReference>
<keyword evidence="2" id="KW-0645">Protease</keyword>
<dbReference type="SUPFAM" id="SSF54001">
    <property type="entry name" value="Cysteine proteinases"/>
    <property type="match status" value="1"/>
</dbReference>
<evidence type="ECO:0000256" key="3">
    <source>
        <dbReference type="ARBA" id="ARBA00022801"/>
    </source>
</evidence>
<dbReference type="Proteomes" id="UP000558997">
    <property type="component" value="Unassembled WGS sequence"/>
</dbReference>
<sequence length="142" mass="15739">MFDQLPAAFWGVRYVGARFPGSSAVRDRPGLALGANCQLFAYEVLRHFGLAIPALRSSELWSDTQATIRVRVARPLDLLLFNATNDAYGAHVGIWAEEGRVLHLCAEAGRPAVWEMPEFAKRERYQSLIGIKRVIATSPPDS</sequence>
<dbReference type="AlphaFoldDB" id="A0A841DRS8"/>
<dbReference type="GO" id="GO:0006508">
    <property type="term" value="P:proteolysis"/>
    <property type="evidence" value="ECO:0007669"/>
    <property type="project" value="UniProtKB-KW"/>
</dbReference>
<dbReference type="InterPro" id="IPR038765">
    <property type="entry name" value="Papain-like_cys_pep_sf"/>
</dbReference>
<comment type="similarity">
    <text evidence="1">Belongs to the peptidase C40 family.</text>
</comment>